<feature type="region of interest" description="Disordered" evidence="1">
    <location>
        <begin position="1"/>
        <end position="74"/>
    </location>
</feature>
<gene>
    <name evidence="2" type="ORF">Rhe02_16690</name>
</gene>
<reference evidence="2" key="1">
    <citation type="submission" date="2021-01" db="EMBL/GenBank/DDBJ databases">
        <title>Whole genome shotgun sequence of Rhizocola hellebori NBRC 109834.</title>
        <authorList>
            <person name="Komaki H."/>
            <person name="Tamura T."/>
        </authorList>
    </citation>
    <scope>NUCLEOTIDE SEQUENCE</scope>
    <source>
        <strain evidence="2">NBRC 109834</strain>
    </source>
</reference>
<protein>
    <submittedName>
        <fullName evidence="2">Uncharacterized protein</fullName>
    </submittedName>
</protein>
<feature type="compositionally biased region" description="Polar residues" evidence="1">
    <location>
        <begin position="62"/>
        <end position="74"/>
    </location>
</feature>
<proteinExistence type="predicted"/>
<comment type="caution">
    <text evidence="2">The sequence shown here is derived from an EMBL/GenBank/DDBJ whole genome shotgun (WGS) entry which is preliminary data.</text>
</comment>
<evidence type="ECO:0000313" key="2">
    <source>
        <dbReference type="EMBL" id="GIH03602.1"/>
    </source>
</evidence>
<name>A0A8J3Q532_9ACTN</name>
<evidence type="ECO:0000256" key="1">
    <source>
        <dbReference type="SAM" id="MobiDB-lite"/>
    </source>
</evidence>
<organism evidence="2 3">
    <name type="scientific">Rhizocola hellebori</name>
    <dbReference type="NCBI Taxonomy" id="1392758"/>
    <lineage>
        <taxon>Bacteria</taxon>
        <taxon>Bacillati</taxon>
        <taxon>Actinomycetota</taxon>
        <taxon>Actinomycetes</taxon>
        <taxon>Micromonosporales</taxon>
        <taxon>Micromonosporaceae</taxon>
        <taxon>Rhizocola</taxon>
    </lineage>
</organism>
<dbReference type="EMBL" id="BONY01000008">
    <property type="protein sequence ID" value="GIH03602.1"/>
    <property type="molecule type" value="Genomic_DNA"/>
</dbReference>
<sequence>MLVHERDTDPLLPGEALRASHPGEPAAHHDDMRIRLGHRDSPCIPTAMPTALRNPNMEKQRIQAQPPASVSSRN</sequence>
<keyword evidence="3" id="KW-1185">Reference proteome</keyword>
<evidence type="ECO:0000313" key="3">
    <source>
        <dbReference type="Proteomes" id="UP000612899"/>
    </source>
</evidence>
<accession>A0A8J3Q532</accession>
<dbReference type="Proteomes" id="UP000612899">
    <property type="component" value="Unassembled WGS sequence"/>
</dbReference>
<dbReference type="AlphaFoldDB" id="A0A8J3Q532"/>
<feature type="compositionally biased region" description="Basic and acidic residues" evidence="1">
    <location>
        <begin position="26"/>
        <end position="41"/>
    </location>
</feature>